<organism evidence="3 4">
    <name type="scientific">Alternaria atra</name>
    <dbReference type="NCBI Taxonomy" id="119953"/>
    <lineage>
        <taxon>Eukaryota</taxon>
        <taxon>Fungi</taxon>
        <taxon>Dikarya</taxon>
        <taxon>Ascomycota</taxon>
        <taxon>Pezizomycotina</taxon>
        <taxon>Dothideomycetes</taxon>
        <taxon>Pleosporomycetidae</taxon>
        <taxon>Pleosporales</taxon>
        <taxon>Pleosporineae</taxon>
        <taxon>Pleosporaceae</taxon>
        <taxon>Alternaria</taxon>
        <taxon>Alternaria sect. Ulocladioides</taxon>
    </lineage>
</organism>
<feature type="compositionally biased region" description="Pro residues" evidence="1">
    <location>
        <begin position="60"/>
        <end position="70"/>
    </location>
</feature>
<keyword evidence="2" id="KW-1133">Transmembrane helix</keyword>
<reference evidence="3" key="1">
    <citation type="submission" date="2021-05" db="EMBL/GenBank/DDBJ databases">
        <authorList>
            <person name="Stam R."/>
        </authorList>
    </citation>
    <scope>NUCLEOTIDE SEQUENCE</scope>
    <source>
        <strain evidence="3">CS162</strain>
    </source>
</reference>
<feature type="region of interest" description="Disordered" evidence="1">
    <location>
        <begin position="196"/>
        <end position="215"/>
    </location>
</feature>
<dbReference type="EMBL" id="CAJRGZ010000030">
    <property type="protein sequence ID" value="CAG5185280.1"/>
    <property type="molecule type" value="Genomic_DNA"/>
</dbReference>
<feature type="compositionally biased region" description="Polar residues" evidence="1">
    <location>
        <begin position="1"/>
        <end position="12"/>
    </location>
</feature>
<dbReference type="Proteomes" id="UP000676310">
    <property type="component" value="Unassembled WGS sequence"/>
</dbReference>
<feature type="region of interest" description="Disordered" evidence="1">
    <location>
        <begin position="608"/>
        <end position="657"/>
    </location>
</feature>
<keyword evidence="4" id="KW-1185">Reference proteome</keyword>
<feature type="compositionally biased region" description="Polar residues" evidence="1">
    <location>
        <begin position="221"/>
        <end position="248"/>
    </location>
</feature>
<feature type="transmembrane region" description="Helical" evidence="2">
    <location>
        <begin position="274"/>
        <end position="299"/>
    </location>
</feature>
<feature type="compositionally biased region" description="Low complexity" evidence="1">
    <location>
        <begin position="22"/>
        <end position="59"/>
    </location>
</feature>
<sequence>MATPQESITTVNGRRCTRSRARTALTTSQTTETSSATPPEVTTSTTTEETSQIQTSTAQAPPPPPPPPSSTAPASTTTPADQPAQQPATVPTTSTTEVAATSATGTISTVPTSSERVTPLALSSSERATAAAQQPPETQAPLEVSSPVAVVTLSLPSQVAAVSSALPLNSVPTNSDTEQLAVPTSLIVSSRTPARFTAPAVSNGPTQDTSPQLPIETDTRAQPSIVTDSPAQARPQPTTSLLDSTPTGGSAGIIAPEGSTGDDGPLTFANSGNIGGIIGGVFGGVAALVIISVLLFFCLRKRKSRPVRWNEKKEAGPSFLARLKTIPSGVGEFVARMKGSEAGSVSNPYQRHVAQASVGSVYSRDSNGRGRSSSEPQSFFGVKRAGSNSSRSSKKSERNLLRKKPSSISSNYRFPGIIEDTGSPNPFADRGQQSTLLVLNPDPRSAPVTPQVPAATADAAPRDPFASILDPPGAAPAWAQAPAHHHQRTMSSISALNSHPPSSFYTADNPFRDPPYAPPVPTQAVLPSHTRRSSMALPGFNALSTVDATSTFASRDSDIFFGEPGPSRPATNFFTPAPTSRTVRQSDPFDLDRPEVLGFGSIFNRKDVNGNITRQPTRSKRTSSVGNWGNAAPDVNNYGLFPRDSTKQPPWGPSGRR</sequence>
<keyword evidence="2" id="KW-0812">Transmembrane</keyword>
<feature type="compositionally biased region" description="Polar residues" evidence="1">
    <location>
        <begin position="569"/>
        <end position="585"/>
    </location>
</feature>
<proteinExistence type="predicted"/>
<evidence type="ECO:0000313" key="4">
    <source>
        <dbReference type="Proteomes" id="UP000676310"/>
    </source>
</evidence>
<feature type="region of interest" description="Disordered" evidence="1">
    <location>
        <begin position="221"/>
        <end position="259"/>
    </location>
</feature>
<accession>A0A8J2IAY1</accession>
<gene>
    <name evidence="3" type="ORF">ALTATR162_LOCUS11266</name>
</gene>
<feature type="region of interest" description="Disordered" evidence="1">
    <location>
        <begin position="356"/>
        <end position="431"/>
    </location>
</feature>
<feature type="compositionally biased region" description="Polar residues" evidence="1">
    <location>
        <begin position="610"/>
        <end position="627"/>
    </location>
</feature>
<dbReference type="AlphaFoldDB" id="A0A8J2IAY1"/>
<dbReference type="OrthoDB" id="3936275at2759"/>
<keyword evidence="2" id="KW-0472">Membrane</keyword>
<feature type="region of interest" description="Disordered" evidence="1">
    <location>
        <begin position="562"/>
        <end position="589"/>
    </location>
</feature>
<evidence type="ECO:0000313" key="3">
    <source>
        <dbReference type="EMBL" id="CAG5185280.1"/>
    </source>
</evidence>
<protein>
    <submittedName>
        <fullName evidence="3">Uncharacterized protein</fullName>
    </submittedName>
</protein>
<evidence type="ECO:0000256" key="2">
    <source>
        <dbReference type="SAM" id="Phobius"/>
    </source>
</evidence>
<dbReference type="GeneID" id="67011519"/>
<feature type="compositionally biased region" description="Polar residues" evidence="1">
    <location>
        <begin position="203"/>
        <end position="212"/>
    </location>
</feature>
<name>A0A8J2IAY1_9PLEO</name>
<feature type="region of interest" description="Disordered" evidence="1">
    <location>
        <begin position="1"/>
        <end position="143"/>
    </location>
</feature>
<comment type="caution">
    <text evidence="3">The sequence shown here is derived from an EMBL/GenBank/DDBJ whole genome shotgun (WGS) entry which is preliminary data.</text>
</comment>
<dbReference type="RefSeq" id="XP_043174843.1">
    <property type="nucleotide sequence ID" value="XM_043318908.1"/>
</dbReference>
<evidence type="ECO:0000256" key="1">
    <source>
        <dbReference type="SAM" id="MobiDB-lite"/>
    </source>
</evidence>
<feature type="compositionally biased region" description="Low complexity" evidence="1">
    <location>
        <begin position="128"/>
        <end position="141"/>
    </location>
</feature>
<feature type="compositionally biased region" description="Polar residues" evidence="1">
    <location>
        <begin position="105"/>
        <end position="127"/>
    </location>
</feature>
<feature type="compositionally biased region" description="Low complexity" evidence="1">
    <location>
        <begin position="363"/>
        <end position="374"/>
    </location>
</feature>
<feature type="compositionally biased region" description="Low complexity" evidence="1">
    <location>
        <begin position="71"/>
        <end position="104"/>
    </location>
</feature>